<reference evidence="3" key="1">
    <citation type="submission" date="2020-05" db="EMBL/GenBank/DDBJ databases">
        <authorList>
            <person name="Zhu T."/>
            <person name="Keshari N."/>
            <person name="Lu X."/>
        </authorList>
    </citation>
    <scope>NUCLEOTIDE SEQUENCE</scope>
    <source>
        <strain evidence="3">NK1-22</strain>
    </source>
</reference>
<dbReference type="AlphaFoldDB" id="A0AA96Y5Y3"/>
<dbReference type="EMBL" id="CP053540">
    <property type="protein sequence ID" value="WOB43279.1"/>
    <property type="molecule type" value="Genomic_DNA"/>
</dbReference>
<accession>A0AA96Y5Y3</accession>
<keyword evidence="1" id="KW-1133">Transmembrane helix</keyword>
<proteinExistence type="predicted"/>
<evidence type="ECO:0000256" key="2">
    <source>
        <dbReference type="SAM" id="SignalP"/>
    </source>
</evidence>
<keyword evidence="2" id="KW-0732">Signal</keyword>
<dbReference type="RefSeq" id="WP_316792610.1">
    <property type="nucleotide sequence ID" value="NZ_CP053540.1"/>
</dbReference>
<evidence type="ECO:0000313" key="3">
    <source>
        <dbReference type="EMBL" id="WOB43279.1"/>
    </source>
</evidence>
<keyword evidence="1" id="KW-0472">Membrane</keyword>
<feature type="signal peptide" evidence="2">
    <location>
        <begin position="1"/>
        <end position="27"/>
    </location>
</feature>
<keyword evidence="1" id="KW-0812">Transmembrane</keyword>
<dbReference type="KEGG" id="tog:HNI00_09000"/>
<organism evidence="3">
    <name type="scientific">Thermoleptolyngbya oregonensis NK1-22</name>
    <dbReference type="NCBI Taxonomy" id="2547457"/>
    <lineage>
        <taxon>Bacteria</taxon>
        <taxon>Bacillati</taxon>
        <taxon>Cyanobacteriota</taxon>
        <taxon>Cyanophyceae</taxon>
        <taxon>Oculatellales</taxon>
        <taxon>Oculatellaceae</taxon>
        <taxon>Thermoleptolyngbya</taxon>
    </lineage>
</organism>
<evidence type="ECO:0000256" key="1">
    <source>
        <dbReference type="SAM" id="Phobius"/>
    </source>
</evidence>
<name>A0AA96Y5Y3_9CYAN</name>
<sequence>MNRRSVLIGSSLAAGILLGMNSGRAIAHSTHRNATHSALESAPESVHQQTSQFQSQFQRIEQPLWAKVAITTGGLGLVGLELWWFLLSKPSVSRAAAQNGGDDWRR</sequence>
<protein>
    <submittedName>
        <fullName evidence="3">Uncharacterized protein</fullName>
    </submittedName>
</protein>
<feature type="chain" id="PRO_5041687997" evidence="2">
    <location>
        <begin position="28"/>
        <end position="106"/>
    </location>
</feature>
<gene>
    <name evidence="3" type="ORF">HNI00_09000</name>
</gene>
<feature type="transmembrane region" description="Helical" evidence="1">
    <location>
        <begin position="64"/>
        <end position="86"/>
    </location>
</feature>